<comment type="subcellular location">
    <subcellularLocation>
        <location evidence="1">Nucleus</location>
    </subcellularLocation>
</comment>
<feature type="region of interest" description="Disordered" evidence="6">
    <location>
        <begin position="658"/>
        <end position="694"/>
    </location>
</feature>
<evidence type="ECO:0000313" key="9">
    <source>
        <dbReference type="RefSeq" id="XP_017311910.1"/>
    </source>
</evidence>
<keyword evidence="3 5" id="KW-0175">Coiled coil</keyword>
<dbReference type="PROSITE" id="PS51444">
    <property type="entry name" value="FH2"/>
    <property type="match status" value="1"/>
</dbReference>
<dbReference type="Gene3D" id="1.20.58.2220">
    <property type="entry name" value="Formin, FH2 domain"/>
    <property type="match status" value="1"/>
</dbReference>
<dbReference type="RefSeq" id="XP_017311910.1">
    <property type="nucleotide sequence ID" value="XM_017456421.3"/>
</dbReference>
<feature type="compositionally biased region" description="Basic and acidic residues" evidence="6">
    <location>
        <begin position="658"/>
        <end position="683"/>
    </location>
</feature>
<evidence type="ECO:0000256" key="6">
    <source>
        <dbReference type="SAM" id="MobiDB-lite"/>
    </source>
</evidence>
<dbReference type="SUPFAM" id="SSF101447">
    <property type="entry name" value="Formin homology 2 domain (FH2 domain)"/>
    <property type="match status" value="1"/>
</dbReference>
<feature type="region of interest" description="Disordered" evidence="6">
    <location>
        <begin position="570"/>
        <end position="614"/>
    </location>
</feature>
<feature type="compositionally biased region" description="Basic and acidic residues" evidence="6">
    <location>
        <begin position="434"/>
        <end position="447"/>
    </location>
</feature>
<dbReference type="SMART" id="SM00498">
    <property type="entry name" value="FH2"/>
    <property type="match status" value="1"/>
</dbReference>
<feature type="region of interest" description="Disordered" evidence="6">
    <location>
        <begin position="383"/>
        <end position="496"/>
    </location>
</feature>
<dbReference type="InterPro" id="IPR015425">
    <property type="entry name" value="FH2_Formin"/>
</dbReference>
<evidence type="ECO:0000256" key="4">
    <source>
        <dbReference type="ARBA" id="ARBA00023242"/>
    </source>
</evidence>
<dbReference type="GO" id="GO:0005634">
    <property type="term" value="C:nucleus"/>
    <property type="evidence" value="ECO:0007669"/>
    <property type="project" value="UniProtKB-SubCell"/>
</dbReference>
<dbReference type="GO" id="GO:0030866">
    <property type="term" value="P:cortical actin cytoskeleton organization"/>
    <property type="evidence" value="ECO:0007669"/>
    <property type="project" value="TreeGrafter"/>
</dbReference>
<proteinExistence type="inferred from homology"/>
<protein>
    <submittedName>
        <fullName evidence="9">Formin</fullName>
    </submittedName>
</protein>
<feature type="compositionally biased region" description="Low complexity" evidence="6">
    <location>
        <begin position="583"/>
        <end position="596"/>
    </location>
</feature>
<dbReference type="OMA" id="ECFIANA"/>
<dbReference type="GO" id="GO:0005884">
    <property type="term" value="C:actin filament"/>
    <property type="evidence" value="ECO:0007669"/>
    <property type="project" value="InterPro"/>
</dbReference>
<feature type="domain" description="FH2" evidence="7">
    <location>
        <begin position="934"/>
        <end position="1347"/>
    </location>
</feature>
<feature type="compositionally biased region" description="Basic and acidic residues" evidence="6">
    <location>
        <begin position="1358"/>
        <end position="1371"/>
    </location>
</feature>
<keyword evidence="8" id="KW-1185">Reference proteome</keyword>
<dbReference type="GO" id="GO:0008017">
    <property type="term" value="F:microtubule binding"/>
    <property type="evidence" value="ECO:0007669"/>
    <property type="project" value="InterPro"/>
</dbReference>
<dbReference type="InterPro" id="IPR001265">
    <property type="entry name" value="Formin_Cappuccino_subfam"/>
</dbReference>
<organism evidence="8 9">
    <name type="scientific">Ictalurus punctatus</name>
    <name type="common">Channel catfish</name>
    <name type="synonym">Silurus punctatus</name>
    <dbReference type="NCBI Taxonomy" id="7998"/>
    <lineage>
        <taxon>Eukaryota</taxon>
        <taxon>Metazoa</taxon>
        <taxon>Chordata</taxon>
        <taxon>Craniata</taxon>
        <taxon>Vertebrata</taxon>
        <taxon>Euteleostomi</taxon>
        <taxon>Actinopterygii</taxon>
        <taxon>Neopterygii</taxon>
        <taxon>Teleostei</taxon>
        <taxon>Ostariophysi</taxon>
        <taxon>Siluriformes</taxon>
        <taxon>Ictaluridae</taxon>
        <taxon>Ictalurus</taxon>
    </lineage>
</organism>
<feature type="compositionally biased region" description="Pro residues" evidence="6">
    <location>
        <begin position="838"/>
        <end position="847"/>
    </location>
</feature>
<feature type="compositionally biased region" description="Pro residues" evidence="6">
    <location>
        <begin position="905"/>
        <end position="918"/>
    </location>
</feature>
<evidence type="ECO:0000256" key="2">
    <source>
        <dbReference type="ARBA" id="ARBA00005271"/>
    </source>
</evidence>
<dbReference type="OrthoDB" id="427644at2759"/>
<feature type="region of interest" description="Disordered" evidence="6">
    <location>
        <begin position="1358"/>
        <end position="1377"/>
    </location>
</feature>
<dbReference type="STRING" id="7998.ENSIPUP00000035075"/>
<dbReference type="GeneID" id="108258085"/>
<reference evidence="8" key="1">
    <citation type="journal article" date="2016" name="Nat. Commun.">
        <title>The channel catfish genome sequence provides insights into the evolution of scale formation in teleosts.</title>
        <authorList>
            <person name="Liu Z."/>
            <person name="Liu S."/>
            <person name="Yao J."/>
            <person name="Bao L."/>
            <person name="Zhang J."/>
            <person name="Li Y."/>
            <person name="Jiang C."/>
            <person name="Sun L."/>
            <person name="Wang R."/>
            <person name="Zhang Y."/>
            <person name="Zhou T."/>
            <person name="Zeng Q."/>
            <person name="Fu Q."/>
            <person name="Gao S."/>
            <person name="Li N."/>
            <person name="Koren S."/>
            <person name="Jiang Y."/>
            <person name="Zimin A."/>
            <person name="Xu P."/>
            <person name="Phillippy A.M."/>
            <person name="Geng X."/>
            <person name="Song L."/>
            <person name="Sun F."/>
            <person name="Li C."/>
            <person name="Wang X."/>
            <person name="Chen A."/>
            <person name="Jin Y."/>
            <person name="Yuan Z."/>
            <person name="Yang Y."/>
            <person name="Tan S."/>
            <person name="Peatman E."/>
            <person name="Lu J."/>
            <person name="Qin Z."/>
            <person name="Dunham R."/>
            <person name="Li Z."/>
            <person name="Sonstegard T."/>
            <person name="Feng J."/>
            <person name="Danzmann R.G."/>
            <person name="Schroeder S."/>
            <person name="Scheffler B."/>
            <person name="Duke M.V."/>
            <person name="Ballard L."/>
            <person name="Kucuktas H."/>
            <person name="Kaltenboeck L."/>
            <person name="Liu H."/>
            <person name="Armbruster J."/>
            <person name="Xie Y."/>
            <person name="Kirby M.L."/>
            <person name="Tian Y."/>
            <person name="Flanagan M.E."/>
            <person name="Mu W."/>
            <person name="Waldbieser G.C."/>
        </authorList>
    </citation>
    <scope>NUCLEOTIDE SEQUENCE [LARGE SCALE GENOMIC DNA]</scope>
    <source>
        <strain evidence="8">SDA103</strain>
    </source>
</reference>
<dbReference type="InterPro" id="IPR042201">
    <property type="entry name" value="FH2_Formin_sf"/>
</dbReference>
<feature type="compositionally biased region" description="Pro residues" evidence="6">
    <location>
        <begin position="889"/>
        <end position="898"/>
    </location>
</feature>
<dbReference type="Pfam" id="PF02181">
    <property type="entry name" value="FH2"/>
    <property type="match status" value="1"/>
</dbReference>
<name>A0A2D0Q3H0_ICTPU</name>
<dbReference type="PANTHER" id="PTHR45920:SF7">
    <property type="entry name" value="FORMIN-G"/>
    <property type="match status" value="1"/>
</dbReference>
<dbReference type="GO" id="GO:0051015">
    <property type="term" value="F:actin filament binding"/>
    <property type="evidence" value="ECO:0007669"/>
    <property type="project" value="TreeGrafter"/>
</dbReference>
<dbReference type="CTD" id="342184"/>
<reference evidence="9" key="2">
    <citation type="submission" date="2025-08" db="UniProtKB">
        <authorList>
            <consortium name="RefSeq"/>
        </authorList>
    </citation>
    <scope>IDENTIFICATION</scope>
    <source>
        <tissue evidence="9">Blood</tissue>
    </source>
</reference>
<evidence type="ECO:0000256" key="5">
    <source>
        <dbReference type="SAM" id="Coils"/>
    </source>
</evidence>
<evidence type="ECO:0000256" key="1">
    <source>
        <dbReference type="ARBA" id="ARBA00004123"/>
    </source>
</evidence>
<sequence length="1377" mass="154348">MVSYPANSFFNNFTKLFNSTEKTEDTPVLSSFSSLSEKDDESRNIGIQKPHTIKFDNESPVERDLKALDGSSEINSKMTSETEVLIEPKVVLAKTIQPTDECNNHNNLGQRSSLEQIRDNNAETHINSNMDQVEAKNQETPTHIGKEFLDMDLKVNMEHDNSWKDSSLACQGDQRMADGQADLLSKAFSQEYNDASLRNTAPDESHRSGDLSDCINKQIAEGLPDRVMRDGNATNITKSEVLSTAQHEGNCQEWTNQAKHMQTKTQELSRMNNNEEPYTEDIFQTGSTDMNNPISTIAISGQADQAMSTFKSNLVIPNGDFGTNTKCTHSDNNTIQQKEEFWSSLSPDTCNGCHVESDRQSSSETGDTFLKVKSDRALLQLEQTTPDSLDETQKWSRTNDVQELSKLEMKKNGGQDRGTMLKDESDGPVQIQGENKERAMKEEKNDILQEDSNSESLGIPSAPGNTEEPPNTENASRRTRRVTFSPGLKLEKPPHLPSIFSGLKGFKKEMHDQQKNALTLEQPKSPVLMKRASVKRTLFSEKHPKVEAKGSILEQLSQLLSFDSAKVGAKKPQEPIASPPLSPSSEAPVTETPPVEESVEGPDVASPEESGKLTNTETALNAFKAFFTPKPAKRDTSDHIDLDAVKRAFNPETIRAIFDRNSSKSPDNKTIFEKSPESEERTPGRLQAVWPPPKPIDKEEKIGLKYTEAEHQAALLHLKRECKEEVEALEADFKLRLYHLREENEESVSRLQAAIADLKNAAKCSHGELRDVAVSTEDNFRPRIFRTVCIQTDRETFIKPVEKPEFNKDLLPQSNVPKKLDLASISHSLSGKQEPALTPLPPPPPQPSVQSGFDSGTTPEPSPSLPGPSECSSKPAQTDKCPPVIQANGPPPPPPLPPTIRADLCPPPPLPGPVPSPPTGGGLFLCRAEERPQRKARVEPICPMKPLYWTRIQIQNSRNDTLWSLLKEPAIINTNEFAELFAKMASPAKRKPLSEAYEKTDKAKKIIKVLDSKRSQAVGILISSLHLEMKDIQQAILMMDNSVVDLDAIEALYENRAQPEELARIRKHYETSDEEHVRLLDKPEQFLYELSLIPQFSLRARCIILQSTFTDAVASIQRKTNMVLQVCKGLLERDSVREVLGLVLAFGNYMNGGSRNRGQADGFDLEILPKLKDVKSRDNRISLVDYVVSCYLRNLDKNAGTENCVFPLPEPQDVFLASQVKFEDLSKELRKLGKDLEGCEKDVQRVWLTSSQEYIYPFKEKMEAFISSAQKEQITTEHHLVSAQKSFHDLVQYFGIKPRSGEQDVLPGHVFMLWFEFCNDFKTRWKKENKAISNERLKEAQQSVRNITADKKVETRQVHANGLKERLRQKEASLSST</sequence>
<gene>
    <name evidence="9" type="primary">fmn1</name>
</gene>
<feature type="coiled-coil region" evidence="5">
    <location>
        <begin position="712"/>
        <end position="761"/>
    </location>
</feature>
<dbReference type="Proteomes" id="UP000221080">
    <property type="component" value="Chromosome 25"/>
</dbReference>
<dbReference type="KEGG" id="ipu:108258085"/>
<dbReference type="FunFam" id="1.20.58.2220:FF:000005">
    <property type="entry name" value="Formin 1"/>
    <property type="match status" value="1"/>
</dbReference>
<dbReference type="GO" id="GO:0045010">
    <property type="term" value="P:actin nucleation"/>
    <property type="evidence" value="ECO:0007669"/>
    <property type="project" value="InterPro"/>
</dbReference>
<evidence type="ECO:0000256" key="3">
    <source>
        <dbReference type="ARBA" id="ARBA00023054"/>
    </source>
</evidence>
<keyword evidence="4" id="KW-0539">Nucleus</keyword>
<accession>A0A2D0Q3H0</accession>
<comment type="similarity">
    <text evidence="2">Belongs to the formin homology family. Cappuccino subfamily.</text>
</comment>
<dbReference type="GO" id="GO:0005737">
    <property type="term" value="C:cytoplasm"/>
    <property type="evidence" value="ECO:0007669"/>
    <property type="project" value="UniProtKB-ARBA"/>
</dbReference>
<evidence type="ECO:0000313" key="8">
    <source>
        <dbReference type="Proteomes" id="UP000221080"/>
    </source>
</evidence>
<evidence type="ECO:0000259" key="7">
    <source>
        <dbReference type="PROSITE" id="PS51444"/>
    </source>
</evidence>
<feature type="region of interest" description="Disordered" evidence="6">
    <location>
        <begin position="828"/>
        <end position="924"/>
    </location>
</feature>
<feature type="compositionally biased region" description="Basic and acidic residues" evidence="6">
    <location>
        <begin position="403"/>
        <end position="425"/>
    </location>
</feature>
<dbReference type="PRINTS" id="PR00828">
    <property type="entry name" value="FORMIN"/>
</dbReference>
<dbReference type="PANTHER" id="PTHR45920">
    <property type="entry name" value="FORMIN HOMOLOGY 2 DOMAIN CONTAINING, ISOFORM I"/>
    <property type="match status" value="1"/>
</dbReference>